<accession>A0AC35FB77</accession>
<protein>
    <submittedName>
        <fullName evidence="2">Uncharacterized protein</fullName>
    </submittedName>
</protein>
<sequence length="470" mass="54157">MSDNFDPAFLDEFGSFDGDELLRGLFDDVEKEDDGYDLYANFVTPATTSETPLKTETVEEKIKILDGNESIVSASSGYQSLNSVESSEQVEYQENFQNVDGAAALSPKPSVLAEMLSRDSSSPDVHHHQQPGTSLSPQNAQAQHPELGYPMNNYYYPQYHQVTIPSQMMQQQNQQYYQPQYVYYPNQMQYYHQNLHYQPNAQVQRLPYQPVYSSQPAQQPSAQVQHRQMPVRPSYVHVYPSQQQQYSSTQALPQIRQIPPKSMLNGFQTSNPEAFTSFEMPPTSTKMVMSAIDKDESRATRTLEPYKLPAIIHPKPRDRQVTGEAALLELNRVQYQRWRQCVEYMKIYLSSHHELIPFIVYILEKSETSNDMIQWKERTKKFEHDRAFEFKNKDEIAKAYAEVIGKEIKYSGIVTRLTKLCNIRFDGCPVFQKTKQRNTYEIFPTLIPSPDGTSCPIQIVNGLPVETDYI</sequence>
<organism evidence="1 2">
    <name type="scientific">Panagrolaimus sp. PS1159</name>
    <dbReference type="NCBI Taxonomy" id="55785"/>
    <lineage>
        <taxon>Eukaryota</taxon>
        <taxon>Metazoa</taxon>
        <taxon>Ecdysozoa</taxon>
        <taxon>Nematoda</taxon>
        <taxon>Chromadorea</taxon>
        <taxon>Rhabditida</taxon>
        <taxon>Tylenchina</taxon>
        <taxon>Panagrolaimomorpha</taxon>
        <taxon>Panagrolaimoidea</taxon>
        <taxon>Panagrolaimidae</taxon>
        <taxon>Panagrolaimus</taxon>
    </lineage>
</organism>
<proteinExistence type="predicted"/>
<evidence type="ECO:0000313" key="2">
    <source>
        <dbReference type="WBParaSite" id="PS1159_v2.g15718.t1"/>
    </source>
</evidence>
<reference evidence="2" key="1">
    <citation type="submission" date="2022-11" db="UniProtKB">
        <authorList>
            <consortium name="WormBaseParasite"/>
        </authorList>
    </citation>
    <scope>IDENTIFICATION</scope>
</reference>
<name>A0AC35FB77_9BILA</name>
<dbReference type="WBParaSite" id="PS1159_v2.g15718.t1">
    <property type="protein sequence ID" value="PS1159_v2.g15718.t1"/>
    <property type="gene ID" value="PS1159_v2.g15718"/>
</dbReference>
<evidence type="ECO:0000313" key="1">
    <source>
        <dbReference type="Proteomes" id="UP000887580"/>
    </source>
</evidence>
<dbReference type="Proteomes" id="UP000887580">
    <property type="component" value="Unplaced"/>
</dbReference>